<proteinExistence type="predicted"/>
<dbReference type="Proteomes" id="UP000236738">
    <property type="component" value="Unassembled WGS sequence"/>
</dbReference>
<evidence type="ECO:0000313" key="2">
    <source>
        <dbReference type="Proteomes" id="UP000236738"/>
    </source>
</evidence>
<keyword evidence="2" id="KW-1185">Reference proteome</keyword>
<dbReference type="EMBL" id="FNUS01000002">
    <property type="protein sequence ID" value="SEG05835.1"/>
    <property type="molecule type" value="Genomic_DNA"/>
</dbReference>
<protein>
    <submittedName>
        <fullName evidence="1">Uncharacterized protein</fullName>
    </submittedName>
</protein>
<evidence type="ECO:0000313" key="1">
    <source>
        <dbReference type="EMBL" id="SEG05835.1"/>
    </source>
</evidence>
<gene>
    <name evidence="1" type="ORF">SAMN05421847_1414</name>
</gene>
<dbReference type="RefSeq" id="WP_146063272.1">
    <property type="nucleotide sequence ID" value="NZ_FNUS01000002.1"/>
</dbReference>
<name>A0A1H5X372_9FLAO</name>
<dbReference type="AlphaFoldDB" id="A0A1H5X372"/>
<organism evidence="1 2">
    <name type="scientific">Halpernia humi</name>
    <dbReference type="NCBI Taxonomy" id="493375"/>
    <lineage>
        <taxon>Bacteria</taxon>
        <taxon>Pseudomonadati</taxon>
        <taxon>Bacteroidota</taxon>
        <taxon>Flavobacteriia</taxon>
        <taxon>Flavobacteriales</taxon>
        <taxon>Weeksellaceae</taxon>
        <taxon>Chryseobacterium group</taxon>
        <taxon>Halpernia</taxon>
    </lineage>
</organism>
<reference evidence="2" key="1">
    <citation type="submission" date="2016-10" db="EMBL/GenBank/DDBJ databases">
        <authorList>
            <person name="Varghese N."/>
            <person name="Submissions S."/>
        </authorList>
    </citation>
    <scope>NUCLEOTIDE SEQUENCE [LARGE SCALE GENOMIC DNA]</scope>
    <source>
        <strain evidence="2">DSM 21580</strain>
    </source>
</reference>
<dbReference type="OrthoDB" id="1273849at2"/>
<sequence length="72" mass="8143">MIISEIKVGQAVTIKGMLTEYQGIKKVKVSSFGKVEKRVFKGIDIEIYKYFSLQDGTKTLESEGIKLQTELK</sequence>
<accession>A0A1H5X372</accession>